<feature type="compositionally biased region" description="Gly residues" evidence="6">
    <location>
        <begin position="77"/>
        <end position="110"/>
    </location>
</feature>
<dbReference type="EMBL" id="VWPR01001764">
    <property type="protein sequence ID" value="NXE27937.1"/>
    <property type="molecule type" value="Genomic_DNA"/>
</dbReference>
<comment type="similarity">
    <text evidence="1 5">Belongs to the avian keratin family.</text>
</comment>
<dbReference type="PANTHER" id="PTHR31203">
    <property type="entry name" value="BETA-KERATIN-RELATED PROTEIN-RELATED"/>
    <property type="match status" value="1"/>
</dbReference>
<evidence type="ECO:0000256" key="6">
    <source>
        <dbReference type="SAM" id="MobiDB-lite"/>
    </source>
</evidence>
<proteinExistence type="inferred from homology"/>
<evidence type="ECO:0000313" key="7">
    <source>
        <dbReference type="EMBL" id="NXE27937.1"/>
    </source>
</evidence>
<dbReference type="Proteomes" id="UP000560386">
    <property type="component" value="Unassembled WGS sequence"/>
</dbReference>
<organism evidence="7 8">
    <name type="scientific">Ardeotis kori</name>
    <dbReference type="NCBI Taxonomy" id="89386"/>
    <lineage>
        <taxon>Eukaryota</taxon>
        <taxon>Metazoa</taxon>
        <taxon>Chordata</taxon>
        <taxon>Craniata</taxon>
        <taxon>Vertebrata</taxon>
        <taxon>Euteleostomi</taxon>
        <taxon>Archelosauria</taxon>
        <taxon>Archosauria</taxon>
        <taxon>Dinosauria</taxon>
        <taxon>Saurischia</taxon>
        <taxon>Theropoda</taxon>
        <taxon>Coelurosauria</taxon>
        <taxon>Aves</taxon>
        <taxon>Neognathae</taxon>
        <taxon>Neoaves</taxon>
        <taxon>Otidimorphae</taxon>
        <taxon>Otidiformes</taxon>
        <taxon>Otididae</taxon>
        <taxon>Ardeotis</taxon>
    </lineage>
</organism>
<feature type="non-terminal residue" evidence="7">
    <location>
        <position position="132"/>
    </location>
</feature>
<feature type="non-terminal residue" evidence="7">
    <location>
        <position position="1"/>
    </location>
</feature>
<accession>A0A7K8LF65</accession>
<dbReference type="AlphaFoldDB" id="A0A7K8LF65"/>
<dbReference type="GO" id="GO:0005200">
    <property type="term" value="F:structural constituent of cytoskeleton"/>
    <property type="evidence" value="ECO:0007669"/>
    <property type="project" value="InterPro"/>
</dbReference>
<evidence type="ECO:0000313" key="8">
    <source>
        <dbReference type="Proteomes" id="UP000560386"/>
    </source>
</evidence>
<keyword evidence="4" id="KW-0007">Acetylation</keyword>
<keyword evidence="8" id="KW-1185">Reference proteome</keyword>
<comment type="subunit">
    <text evidence="2 5">The avian keratins (F-ker, S-ker, C-ker and B-ker) are a complex mixture of very similar polypeptides.</text>
</comment>
<dbReference type="GO" id="GO:0005882">
    <property type="term" value="C:intermediate filament"/>
    <property type="evidence" value="ECO:0007669"/>
    <property type="project" value="UniProtKB-KW"/>
</dbReference>
<evidence type="ECO:0000256" key="5">
    <source>
        <dbReference type="RuleBase" id="RU364002"/>
    </source>
</evidence>
<reference evidence="7 8" key="1">
    <citation type="submission" date="2019-09" db="EMBL/GenBank/DDBJ databases">
        <title>Bird 10,000 Genomes (B10K) Project - Family phase.</title>
        <authorList>
            <person name="Zhang G."/>
        </authorList>
    </citation>
    <scope>NUCLEOTIDE SEQUENCE [LARGE SCALE GENOMIC DNA]</scope>
    <source>
        <strain evidence="7">B10K-CU-031-01</strain>
        <tissue evidence="7">Muscle</tissue>
    </source>
</reference>
<dbReference type="InterPro" id="IPR003461">
    <property type="entry name" value="Keratin"/>
</dbReference>
<name>A0A7K8LF65_9AVES</name>
<keyword evidence="3 5" id="KW-0416">Keratin</keyword>
<evidence type="ECO:0000256" key="3">
    <source>
        <dbReference type="ARBA" id="ARBA00022744"/>
    </source>
</evidence>
<sequence>MSSYGQMLSSRCGEPCELMCPEPYVGAYNELCVRSCEDSEAIVYPPPVVVTFPGPIFSSCPQESFVGASFPQNDGHMGSGGGGMGSGGRGMGSGGGGMGSSGSRGGGSSYGMGSHSSGGSYGGMGGGSHSGG</sequence>
<evidence type="ECO:0000256" key="2">
    <source>
        <dbReference type="ARBA" id="ARBA00011806"/>
    </source>
</evidence>
<protein>
    <recommendedName>
        <fullName evidence="5">Keratin</fullName>
    </recommendedName>
</protein>
<comment type="caution">
    <text evidence="7">The sequence shown here is derived from an EMBL/GenBank/DDBJ whole genome shotgun (WGS) entry which is preliminary data.</text>
</comment>
<dbReference type="PANTHER" id="PTHR31203:SF1">
    <property type="entry name" value="BETA-KERATIN-RELATED PROTEIN-RELATED"/>
    <property type="match status" value="1"/>
</dbReference>
<feature type="compositionally biased region" description="Gly residues" evidence="6">
    <location>
        <begin position="119"/>
        <end position="132"/>
    </location>
</feature>
<evidence type="ECO:0000256" key="1">
    <source>
        <dbReference type="ARBA" id="ARBA00008702"/>
    </source>
</evidence>
<feature type="region of interest" description="Disordered" evidence="6">
    <location>
        <begin position="68"/>
        <end position="132"/>
    </location>
</feature>
<gene>
    <name evidence="7" type="primary">Krfd</name>
    <name evidence="7" type="ORF">ARDKOR_R07294</name>
</gene>
<dbReference type="Pfam" id="PF02422">
    <property type="entry name" value="Keratin"/>
    <property type="match status" value="1"/>
</dbReference>
<evidence type="ECO:0000256" key="4">
    <source>
        <dbReference type="ARBA" id="ARBA00022990"/>
    </source>
</evidence>